<reference evidence="4 5" key="1">
    <citation type="submission" date="2018-07" db="EMBL/GenBank/DDBJ databases">
        <title>Identification of spontaneous genetic mutation associated with occurrence of a yellow conidial color mutant of Aspergillus flavus.</title>
        <authorList>
            <person name="Chang P.-K."/>
            <person name="Mack B.M."/>
            <person name="Scharfenstein L."/>
            <person name="Gilbert M.K."/>
        </authorList>
    </citation>
    <scope>NUCLEOTIDE SEQUENCE [LARGE SCALE GENOMIC DNA]</scope>
    <source>
        <strain evidence="4 5">CA14</strain>
    </source>
</reference>
<dbReference type="GO" id="GO:0005694">
    <property type="term" value="C:chromosome"/>
    <property type="evidence" value="ECO:0007669"/>
    <property type="project" value="TreeGrafter"/>
</dbReference>
<dbReference type="GO" id="GO:0009378">
    <property type="term" value="F:four-way junction helicase activity"/>
    <property type="evidence" value="ECO:0007669"/>
    <property type="project" value="TreeGrafter"/>
</dbReference>
<dbReference type="Proteomes" id="UP000275480">
    <property type="component" value="Unassembled WGS sequence"/>
</dbReference>
<dbReference type="GO" id="GO:0043138">
    <property type="term" value="F:3'-5' DNA helicase activity"/>
    <property type="evidence" value="ECO:0007669"/>
    <property type="project" value="TreeGrafter"/>
</dbReference>
<name>A0AB74BVC3_ASPFL</name>
<comment type="caution">
    <text evidence="4">The sequence shown here is derived from an EMBL/GenBank/DDBJ whole genome shotgun (WGS) entry which is preliminary data.</text>
</comment>
<evidence type="ECO:0000259" key="3">
    <source>
        <dbReference type="PROSITE" id="PS51192"/>
    </source>
</evidence>
<feature type="transmembrane region" description="Helical" evidence="2">
    <location>
        <begin position="12"/>
        <end position="32"/>
    </location>
</feature>
<keyword evidence="2" id="KW-1133">Transmembrane helix</keyword>
<dbReference type="Pfam" id="PF00270">
    <property type="entry name" value="DEAD"/>
    <property type="match status" value="2"/>
</dbReference>
<protein>
    <recommendedName>
        <fullName evidence="3">Helicase ATP-binding domain-containing protein</fullName>
    </recommendedName>
</protein>
<dbReference type="InterPro" id="IPR014001">
    <property type="entry name" value="Helicase_ATP-bd"/>
</dbReference>
<dbReference type="PROSITE" id="PS51192">
    <property type="entry name" value="HELICASE_ATP_BIND_1"/>
    <property type="match status" value="1"/>
</dbReference>
<dbReference type="Gene3D" id="3.40.50.300">
    <property type="entry name" value="P-loop containing nucleotide triphosphate hydrolases"/>
    <property type="match status" value="2"/>
</dbReference>
<dbReference type="GO" id="GO:0000724">
    <property type="term" value="P:double-strand break repair via homologous recombination"/>
    <property type="evidence" value="ECO:0007669"/>
    <property type="project" value="TreeGrafter"/>
</dbReference>
<dbReference type="AlphaFoldDB" id="A0AB74BVC3"/>
<dbReference type="InterPro" id="IPR011545">
    <property type="entry name" value="DEAD/DEAH_box_helicase_dom"/>
</dbReference>
<sequence>MPTGGGKSMLFMLPAFAEPSGTTIVVVPLISLRGDMMRRCQGLGIACVSWESRRPPDDATIVLTRRLDRIVIDECHVVLHDQRDFRPELRQLGRLNHARTQMVLLTATLPPTLEPSLLQRMEYQTDQVRVLRDRTGRPNVAYRVWRVPGGLMWFTRAPVLAFIRERIQRAGRGKVIIYANAIWQVRELAQILQCEAYYSQQIDKPSILQRFTQGQM</sequence>
<dbReference type="SMART" id="SM00487">
    <property type="entry name" value="DEXDc"/>
    <property type="match status" value="1"/>
</dbReference>
<dbReference type="EMBL" id="QQZZ01000160">
    <property type="protein sequence ID" value="RMZ38270.1"/>
    <property type="molecule type" value="Genomic_DNA"/>
</dbReference>
<accession>A0AB74BVC3</accession>
<comment type="similarity">
    <text evidence="1">Belongs to the helicase family. RecQ subfamily.</text>
</comment>
<dbReference type="GO" id="GO:0005737">
    <property type="term" value="C:cytoplasm"/>
    <property type="evidence" value="ECO:0007669"/>
    <property type="project" value="TreeGrafter"/>
</dbReference>
<dbReference type="InterPro" id="IPR027417">
    <property type="entry name" value="P-loop_NTPase"/>
</dbReference>
<dbReference type="PANTHER" id="PTHR13710:SF154">
    <property type="entry name" value="RECQ HELICASE, PUTATIVE (AFU_ORTHOLOGUE AFUA_6G14720)-RELATED"/>
    <property type="match status" value="1"/>
</dbReference>
<evidence type="ECO:0000256" key="1">
    <source>
        <dbReference type="ARBA" id="ARBA00005446"/>
    </source>
</evidence>
<dbReference type="GO" id="GO:0003676">
    <property type="term" value="F:nucleic acid binding"/>
    <property type="evidence" value="ECO:0007669"/>
    <property type="project" value="InterPro"/>
</dbReference>
<feature type="domain" description="Helicase ATP-binding" evidence="3">
    <location>
        <begin position="1"/>
        <end position="127"/>
    </location>
</feature>
<gene>
    <name evidence="4" type="ORF">CA14_007530</name>
</gene>
<dbReference type="GO" id="GO:0005524">
    <property type="term" value="F:ATP binding"/>
    <property type="evidence" value="ECO:0007669"/>
    <property type="project" value="InterPro"/>
</dbReference>
<keyword evidence="2" id="KW-0472">Membrane</keyword>
<dbReference type="PANTHER" id="PTHR13710">
    <property type="entry name" value="DNA HELICASE RECQ FAMILY MEMBER"/>
    <property type="match status" value="1"/>
</dbReference>
<dbReference type="SUPFAM" id="SSF52540">
    <property type="entry name" value="P-loop containing nucleoside triphosphate hydrolases"/>
    <property type="match status" value="1"/>
</dbReference>
<evidence type="ECO:0000256" key="2">
    <source>
        <dbReference type="SAM" id="Phobius"/>
    </source>
</evidence>
<evidence type="ECO:0000313" key="4">
    <source>
        <dbReference type="EMBL" id="RMZ38270.1"/>
    </source>
</evidence>
<organism evidence="4 5">
    <name type="scientific">Aspergillus flavus</name>
    <dbReference type="NCBI Taxonomy" id="5059"/>
    <lineage>
        <taxon>Eukaryota</taxon>
        <taxon>Fungi</taxon>
        <taxon>Dikarya</taxon>
        <taxon>Ascomycota</taxon>
        <taxon>Pezizomycotina</taxon>
        <taxon>Eurotiomycetes</taxon>
        <taxon>Eurotiomycetidae</taxon>
        <taxon>Eurotiales</taxon>
        <taxon>Aspergillaceae</taxon>
        <taxon>Aspergillus</taxon>
        <taxon>Aspergillus subgen. Circumdati</taxon>
    </lineage>
</organism>
<proteinExistence type="inferred from homology"/>
<evidence type="ECO:0000313" key="5">
    <source>
        <dbReference type="Proteomes" id="UP000275480"/>
    </source>
</evidence>
<keyword evidence="2" id="KW-0812">Transmembrane</keyword>